<dbReference type="Proteomes" id="UP000182312">
    <property type="component" value="Unassembled WGS sequence"/>
</dbReference>
<gene>
    <name evidence="2" type="ORF">IT41_13555</name>
    <name evidence="3" type="ORF">SAMN04487972_11919</name>
</gene>
<dbReference type="AlphaFoldDB" id="A0A099EYV7"/>
<accession>A0A099EYV7</accession>
<evidence type="ECO:0000313" key="4">
    <source>
        <dbReference type="Proteomes" id="UP000029846"/>
    </source>
</evidence>
<reference evidence="2 4" key="1">
    <citation type="submission" date="2014-09" db="EMBL/GenBank/DDBJ databases">
        <authorList>
            <person name="McGinnis J.M."/>
            <person name="Wolfgang W.J."/>
        </authorList>
    </citation>
    <scope>NUCLEOTIDE SEQUENCE [LARGE SCALE GENOMIC DNA]</scope>
    <source>
        <strain evidence="2 4">JCM 14014</strain>
    </source>
</reference>
<name>A0A099EYV7_9RHOB</name>
<dbReference type="STRING" id="376733.SAMN04487972_11919"/>
<dbReference type="InterPro" id="IPR011037">
    <property type="entry name" value="Pyrv_Knase-like_insert_dom_sf"/>
</dbReference>
<evidence type="ECO:0000313" key="3">
    <source>
        <dbReference type="EMBL" id="SFA57972.1"/>
    </source>
</evidence>
<reference evidence="2 4" key="2">
    <citation type="submission" date="2014-10" db="EMBL/GenBank/DDBJ databases">
        <title>Paracoccus sanguinis sp. nov., isolated from clinical specimens of New York State patients.</title>
        <authorList>
            <person name="Mingle L.A."/>
            <person name="Cole J.A."/>
            <person name="Lapierre P."/>
            <person name="Musser K.A."/>
        </authorList>
    </citation>
    <scope>NUCLEOTIDE SEQUENCE [LARGE SCALE GENOMIC DNA]</scope>
    <source>
        <strain evidence="2 4">JCM 14014</strain>
    </source>
</reference>
<dbReference type="RefSeq" id="WP_036742134.1">
    <property type="nucleotide sequence ID" value="NZ_FOJO01000019.1"/>
</dbReference>
<evidence type="ECO:0000313" key="2">
    <source>
        <dbReference type="EMBL" id="KGJ03635.1"/>
    </source>
</evidence>
<dbReference type="GO" id="GO:0030170">
    <property type="term" value="F:pyridoxal phosphate binding"/>
    <property type="evidence" value="ECO:0007669"/>
    <property type="project" value="InterPro"/>
</dbReference>
<dbReference type="PROSITE" id="PS51340">
    <property type="entry name" value="MOSC"/>
    <property type="match status" value="1"/>
</dbReference>
<dbReference type="EMBL" id="JRKN01000019">
    <property type="protein sequence ID" value="KGJ03635.1"/>
    <property type="molecule type" value="Genomic_DNA"/>
</dbReference>
<protein>
    <submittedName>
        <fullName evidence="2">Sulfurase</fullName>
    </submittedName>
</protein>
<dbReference type="eggNOG" id="COG3217">
    <property type="taxonomic scope" value="Bacteria"/>
</dbReference>
<dbReference type="GO" id="GO:0003824">
    <property type="term" value="F:catalytic activity"/>
    <property type="evidence" value="ECO:0007669"/>
    <property type="project" value="InterPro"/>
</dbReference>
<proteinExistence type="predicted"/>
<reference evidence="3 5" key="3">
    <citation type="submission" date="2016-10" db="EMBL/GenBank/DDBJ databases">
        <authorList>
            <person name="de Groot N.N."/>
        </authorList>
    </citation>
    <scope>NUCLEOTIDE SEQUENCE [LARGE SCALE GENOMIC DNA]</scope>
    <source>
        <strain evidence="3 5">CGMCC 1.6117</strain>
    </source>
</reference>
<dbReference type="OrthoDB" id="581532at2"/>
<dbReference type="Gene3D" id="2.40.33.20">
    <property type="entry name" value="PK beta-barrel domain-like"/>
    <property type="match status" value="1"/>
</dbReference>
<dbReference type="Pfam" id="PF03473">
    <property type="entry name" value="MOSC"/>
    <property type="match status" value="1"/>
</dbReference>
<evidence type="ECO:0000259" key="1">
    <source>
        <dbReference type="PROSITE" id="PS51340"/>
    </source>
</evidence>
<dbReference type="InterPro" id="IPR005302">
    <property type="entry name" value="MoCF_Sase_C"/>
</dbReference>
<dbReference type="GO" id="GO:0030151">
    <property type="term" value="F:molybdenum ion binding"/>
    <property type="evidence" value="ECO:0007669"/>
    <property type="project" value="InterPro"/>
</dbReference>
<feature type="domain" description="MOSC" evidence="1">
    <location>
        <begin position="112"/>
        <end position="252"/>
    </location>
</feature>
<evidence type="ECO:0000313" key="5">
    <source>
        <dbReference type="Proteomes" id="UP000182312"/>
    </source>
</evidence>
<keyword evidence="4" id="KW-1185">Reference proteome</keyword>
<dbReference type="SUPFAM" id="SSF50800">
    <property type="entry name" value="PK beta-barrel domain-like"/>
    <property type="match status" value="1"/>
</dbReference>
<dbReference type="Proteomes" id="UP000029846">
    <property type="component" value="Unassembled WGS sequence"/>
</dbReference>
<organism evidence="2 4">
    <name type="scientific">Paracoccus halophilus</name>
    <dbReference type="NCBI Taxonomy" id="376733"/>
    <lineage>
        <taxon>Bacteria</taxon>
        <taxon>Pseudomonadati</taxon>
        <taxon>Pseudomonadota</taxon>
        <taxon>Alphaproteobacteria</taxon>
        <taxon>Rhodobacterales</taxon>
        <taxon>Paracoccaceae</taxon>
        <taxon>Paracoccus</taxon>
    </lineage>
</organism>
<sequence>MTARIARIRRHPIKAIGGEDLSTTRLEAARRLAGDRIWALLTEAGERHAGVEPSRWLPKSCFLRGAASSGLQAVRGGWGAGAPSGPIALRHPELPDLTFDPATEGARLVEWLRPLWPADKPAPTRLVRGPTGWTDEAQPWVSILSLSSLRDLETRLGRPLGVARWRANLWLDGWKPHAERDLIGQVLTIGGAELRVTQAIGRCAATSADTETGLIDGDMPTRLAAEYGDQNFGIYAEVVQGGTIALGDEVRI</sequence>
<dbReference type="EMBL" id="FOJO01000019">
    <property type="protein sequence ID" value="SFA57972.1"/>
    <property type="molecule type" value="Genomic_DNA"/>
</dbReference>